<dbReference type="PROSITE" id="PS50104">
    <property type="entry name" value="TIR"/>
    <property type="match status" value="1"/>
</dbReference>
<accession>A0A5E4GM33</accession>
<dbReference type="AlphaFoldDB" id="A0A5E4GM33"/>
<gene>
    <name evidence="6" type="ORF">ALMOND_2B011761</name>
</gene>
<evidence type="ECO:0000256" key="4">
    <source>
        <dbReference type="ARBA" id="ARBA00047304"/>
    </source>
</evidence>
<organism evidence="6 7">
    <name type="scientific">Prunus dulcis</name>
    <name type="common">Almond</name>
    <name type="synonym">Amygdalus dulcis</name>
    <dbReference type="NCBI Taxonomy" id="3755"/>
    <lineage>
        <taxon>Eukaryota</taxon>
        <taxon>Viridiplantae</taxon>
        <taxon>Streptophyta</taxon>
        <taxon>Embryophyta</taxon>
        <taxon>Tracheophyta</taxon>
        <taxon>Spermatophyta</taxon>
        <taxon>Magnoliopsida</taxon>
        <taxon>eudicotyledons</taxon>
        <taxon>Gunneridae</taxon>
        <taxon>Pentapetalae</taxon>
        <taxon>rosids</taxon>
        <taxon>fabids</taxon>
        <taxon>Rosales</taxon>
        <taxon>Rosaceae</taxon>
        <taxon>Amygdaloideae</taxon>
        <taxon>Amygdaleae</taxon>
        <taxon>Prunus</taxon>
    </lineage>
</organism>
<evidence type="ECO:0000313" key="7">
    <source>
        <dbReference type="Proteomes" id="UP000327085"/>
    </source>
</evidence>
<dbReference type="PANTHER" id="PTHR32009:SF39">
    <property type="entry name" value="TIR DOMAIN-CONTAINING PROTEIN"/>
    <property type="match status" value="1"/>
</dbReference>
<evidence type="ECO:0000256" key="2">
    <source>
        <dbReference type="ARBA" id="ARBA00022801"/>
    </source>
</evidence>
<dbReference type="SMART" id="SM00255">
    <property type="entry name" value="TIR"/>
    <property type="match status" value="1"/>
</dbReference>
<comment type="catalytic activity">
    <reaction evidence="4">
        <text>NAD(+) + H2O = ADP-D-ribose + nicotinamide + H(+)</text>
        <dbReference type="Rhea" id="RHEA:16301"/>
        <dbReference type="ChEBI" id="CHEBI:15377"/>
        <dbReference type="ChEBI" id="CHEBI:15378"/>
        <dbReference type="ChEBI" id="CHEBI:17154"/>
        <dbReference type="ChEBI" id="CHEBI:57540"/>
        <dbReference type="ChEBI" id="CHEBI:57967"/>
        <dbReference type="EC" id="3.2.2.6"/>
    </reaction>
    <physiologicalReaction direction="left-to-right" evidence="4">
        <dbReference type="Rhea" id="RHEA:16302"/>
    </physiologicalReaction>
</comment>
<dbReference type="Gene3D" id="3.40.50.10140">
    <property type="entry name" value="Toll/interleukin-1 receptor homology (TIR) domain"/>
    <property type="match status" value="1"/>
</dbReference>
<evidence type="ECO:0000259" key="5">
    <source>
        <dbReference type="PROSITE" id="PS50104"/>
    </source>
</evidence>
<proteinExistence type="predicted"/>
<keyword evidence="3" id="KW-0520">NAD</keyword>
<dbReference type="InterPro" id="IPR035897">
    <property type="entry name" value="Toll_tir_struct_dom_sf"/>
</dbReference>
<dbReference type="SUPFAM" id="SSF52200">
    <property type="entry name" value="Toll/Interleukin receptor TIR domain"/>
    <property type="match status" value="1"/>
</dbReference>
<dbReference type="EC" id="3.2.2.6" evidence="1"/>
<dbReference type="Pfam" id="PF01582">
    <property type="entry name" value="TIR"/>
    <property type="match status" value="1"/>
</dbReference>
<dbReference type="InParanoid" id="A0A5E4GM33"/>
<dbReference type="PANTHER" id="PTHR32009">
    <property type="entry name" value="TMV RESISTANCE PROTEIN N-LIKE"/>
    <property type="match status" value="1"/>
</dbReference>
<dbReference type="Proteomes" id="UP000327085">
    <property type="component" value="Chromosome 5"/>
</dbReference>
<evidence type="ECO:0000256" key="1">
    <source>
        <dbReference type="ARBA" id="ARBA00011982"/>
    </source>
</evidence>
<protein>
    <recommendedName>
        <fullName evidence="1">ADP-ribosyl cyclase/cyclic ADP-ribose hydrolase</fullName>
        <ecNumber evidence="1">3.2.2.6</ecNumber>
    </recommendedName>
</protein>
<dbReference type="InterPro" id="IPR000157">
    <property type="entry name" value="TIR_dom"/>
</dbReference>
<dbReference type="GO" id="GO:0061809">
    <property type="term" value="F:NAD+ nucleosidase activity, cyclic ADP-ribose generating"/>
    <property type="evidence" value="ECO:0007669"/>
    <property type="project" value="UniProtKB-EC"/>
</dbReference>
<dbReference type="GO" id="GO:0007165">
    <property type="term" value="P:signal transduction"/>
    <property type="evidence" value="ECO:0007669"/>
    <property type="project" value="InterPro"/>
</dbReference>
<keyword evidence="2" id="KW-0378">Hydrolase</keyword>
<dbReference type="OMA" id="NIRLEHG"/>
<evidence type="ECO:0000313" key="6">
    <source>
        <dbReference type="EMBL" id="VVA40937.1"/>
    </source>
</evidence>
<evidence type="ECO:0000256" key="3">
    <source>
        <dbReference type="ARBA" id="ARBA00023027"/>
    </source>
</evidence>
<name>A0A5E4GM33_PRUDU</name>
<reference evidence="7" key="1">
    <citation type="journal article" date="2020" name="Plant J.">
        <title>Transposons played a major role in the diversification between the closely related almond and peach genomes: results from the almond genome sequence.</title>
        <authorList>
            <person name="Alioto T."/>
            <person name="Alexiou K.G."/>
            <person name="Bardil A."/>
            <person name="Barteri F."/>
            <person name="Castanera R."/>
            <person name="Cruz F."/>
            <person name="Dhingra A."/>
            <person name="Duval H."/>
            <person name="Fernandez I Marti A."/>
            <person name="Frias L."/>
            <person name="Galan B."/>
            <person name="Garcia J.L."/>
            <person name="Howad W."/>
            <person name="Gomez-Garrido J."/>
            <person name="Gut M."/>
            <person name="Julca I."/>
            <person name="Morata J."/>
            <person name="Puigdomenech P."/>
            <person name="Ribeca P."/>
            <person name="Rubio Cabetas M.J."/>
            <person name="Vlasova A."/>
            <person name="Wirthensohn M."/>
            <person name="Garcia-Mas J."/>
            <person name="Gabaldon T."/>
            <person name="Casacuberta J.M."/>
            <person name="Arus P."/>
        </authorList>
    </citation>
    <scope>NUCLEOTIDE SEQUENCE [LARGE SCALE GENOMIC DNA]</scope>
    <source>
        <strain evidence="7">cv. Texas</strain>
    </source>
</reference>
<dbReference type="Gramene" id="VVA40937">
    <property type="protein sequence ID" value="VVA40937"/>
    <property type="gene ID" value="Prudul26B011761"/>
</dbReference>
<sequence length="98" mass="11356">MSRISVIVFSRSYANSSWCLDELVKIMECKRTLRQMVFPIFYDVDPSDVRKQTDSFGEAFVKHADRFLLDMDKVLRWRSALTEAATLSGWDLRNTADG</sequence>
<feature type="domain" description="TIR" evidence="5">
    <location>
        <begin position="1"/>
        <end position="98"/>
    </location>
</feature>
<dbReference type="EMBL" id="CABIKO010001122">
    <property type="protein sequence ID" value="VVA40937.1"/>
    <property type="molecule type" value="Genomic_DNA"/>
</dbReference>